<dbReference type="PANTHER" id="PTHR11566:SF21">
    <property type="entry name" value="DYNAMIN RELATED PROTEIN 1, ISOFORM A"/>
    <property type="match status" value="1"/>
</dbReference>
<dbReference type="GO" id="GO:0008017">
    <property type="term" value="F:microtubule binding"/>
    <property type="evidence" value="ECO:0007669"/>
    <property type="project" value="TreeGrafter"/>
</dbReference>
<dbReference type="GO" id="GO:0005874">
    <property type="term" value="C:microtubule"/>
    <property type="evidence" value="ECO:0007669"/>
    <property type="project" value="TreeGrafter"/>
</dbReference>
<dbReference type="InterPro" id="IPR022812">
    <property type="entry name" value="Dynamin"/>
</dbReference>
<dbReference type="PROSITE" id="PS51388">
    <property type="entry name" value="GED"/>
    <property type="match status" value="1"/>
</dbReference>
<dbReference type="Pfam" id="PF02212">
    <property type="entry name" value="GED"/>
    <property type="match status" value="1"/>
</dbReference>
<dbReference type="InterPro" id="IPR027417">
    <property type="entry name" value="P-loop_NTPase"/>
</dbReference>
<dbReference type="GO" id="GO:0016020">
    <property type="term" value="C:membrane"/>
    <property type="evidence" value="ECO:0007669"/>
    <property type="project" value="TreeGrafter"/>
</dbReference>
<reference evidence="5 6" key="1">
    <citation type="submission" date="2015-07" db="EMBL/GenBank/DDBJ databases">
        <authorList>
            <person name="Cajimat M.N.B."/>
            <person name="Milazzo M.L."/>
            <person name="Fulhorst C.F."/>
        </authorList>
    </citation>
    <scope>NUCLEOTIDE SEQUENCE [LARGE SCALE GENOMIC DNA]</scope>
    <source>
        <strain evidence="5">Single colony</strain>
    </source>
</reference>
<dbReference type="GO" id="GO:0003924">
    <property type="term" value="F:GTPase activity"/>
    <property type="evidence" value="ECO:0007669"/>
    <property type="project" value="InterPro"/>
</dbReference>
<gene>
    <name evidence="5" type="primary">FGENESH: predicted gene_6.448</name>
    <name evidence="5" type="ORF">BN2166_0035260</name>
</gene>
<organism evidence="5 6">
    <name type="scientific">Rhodotorula toruloides</name>
    <name type="common">Yeast</name>
    <name type="synonym">Rhodosporidium toruloides</name>
    <dbReference type="NCBI Taxonomy" id="5286"/>
    <lineage>
        <taxon>Eukaryota</taxon>
        <taxon>Fungi</taxon>
        <taxon>Dikarya</taxon>
        <taxon>Basidiomycota</taxon>
        <taxon>Pucciniomycotina</taxon>
        <taxon>Microbotryomycetes</taxon>
        <taxon>Sporidiobolales</taxon>
        <taxon>Sporidiobolaceae</taxon>
        <taxon>Rhodotorula</taxon>
    </lineage>
</organism>
<feature type="compositionally biased region" description="Basic and acidic residues" evidence="3">
    <location>
        <begin position="354"/>
        <end position="363"/>
    </location>
</feature>
<dbReference type="STRING" id="5286.A0A0K3CGI7"/>
<sequence length="666" mass="74738">MDIRLRSSPGEWTCRIFLRFETDTSGRPVESVREIPFGDAVTNPDAVEAILRRAQLAILNPQNSDKKFFLNLSDDEVALAKRDPVAAGLSKQLSFSTNLICIDVTGPVTDLAFLDLPGIIANSDEPDDITLIENMVRQSITGNCLILLTITMRDDFQNQKAVLLAKEADPDGKRTIGVLTKPDTLQTGEHPTWLDLLENRRHHLSNGYFVTKQPAPDDLIKNLTYKETREAEKEYFERNEPWRSLEVATRRRLGIGRLTGFLSDRLRRYIAEKYTSLPPSRSSPPPSSDPINELHTRLASLSHDLDLLVQGSTGFAELVQAKNREDRRFKAVVKGTRPVFVPFEKVEKGRIREWEKGREGEGKKAKKQRTSRGAEESAGAAQGATLAPALQQQQQQQSGEPSLRMTLDEIRAHIEAHKGREVPLNTPYGAKSSLMLKALEPWPALVRETLERVREPVEKAADELVKRQFGSSLNEELRSITSMTISDVLDDLFTKASSRLDDILELEGVPFTQNQHYFVSTRDEVLADLRKARQGTAGGEADQEMLSEALAALAAIGYRGLKEEDSPKLLPGDVYEEELEAAAQTVAYWKRIVDDVPRIIYFSIIRRLPSSISHALLERLVSGGDGEIRRLMSESPEVAEQRAELNMRKKRLEEAKKVLLAFGRTM</sequence>
<dbReference type="InterPro" id="IPR000375">
    <property type="entry name" value="Dynamin_stalk"/>
</dbReference>
<dbReference type="GO" id="GO:0005737">
    <property type="term" value="C:cytoplasm"/>
    <property type="evidence" value="ECO:0007669"/>
    <property type="project" value="TreeGrafter"/>
</dbReference>
<accession>A0A0K3CGI7</accession>
<evidence type="ECO:0000259" key="4">
    <source>
        <dbReference type="PROSITE" id="PS51388"/>
    </source>
</evidence>
<dbReference type="Pfam" id="PF01031">
    <property type="entry name" value="Dynamin_M"/>
    <property type="match status" value="1"/>
</dbReference>
<proteinExistence type="predicted"/>
<dbReference type="AlphaFoldDB" id="A0A0K3CGI7"/>
<feature type="domain" description="GED" evidence="4">
    <location>
        <begin position="568"/>
        <end position="666"/>
    </location>
</feature>
<evidence type="ECO:0000256" key="3">
    <source>
        <dbReference type="SAM" id="MobiDB-lite"/>
    </source>
</evidence>
<dbReference type="OMA" id="ERHATRC"/>
<feature type="compositionally biased region" description="Low complexity" evidence="3">
    <location>
        <begin position="376"/>
        <end position="397"/>
    </location>
</feature>
<dbReference type="InterPro" id="IPR003130">
    <property type="entry name" value="GED"/>
</dbReference>
<keyword evidence="2" id="KW-0342">GTP-binding</keyword>
<evidence type="ECO:0000256" key="1">
    <source>
        <dbReference type="ARBA" id="ARBA00022741"/>
    </source>
</evidence>
<dbReference type="Pfam" id="PF00350">
    <property type="entry name" value="Dynamin_N"/>
    <property type="match status" value="1"/>
</dbReference>
<dbReference type="Gene3D" id="1.20.120.1240">
    <property type="entry name" value="Dynamin, middle domain"/>
    <property type="match status" value="1"/>
</dbReference>
<dbReference type="Proteomes" id="UP000199069">
    <property type="component" value="Unassembled WGS sequence"/>
</dbReference>
<dbReference type="Gene3D" id="3.40.50.300">
    <property type="entry name" value="P-loop containing nucleotide triphosphate hydrolases"/>
    <property type="match status" value="1"/>
</dbReference>
<dbReference type="InterPro" id="IPR001401">
    <property type="entry name" value="Dynamin_GTPase"/>
</dbReference>
<keyword evidence="1" id="KW-0547">Nucleotide-binding</keyword>
<dbReference type="EMBL" id="CWKI01000006">
    <property type="protein sequence ID" value="CTR07665.1"/>
    <property type="molecule type" value="Genomic_DNA"/>
</dbReference>
<evidence type="ECO:0000313" key="6">
    <source>
        <dbReference type="Proteomes" id="UP000199069"/>
    </source>
</evidence>
<dbReference type="SUPFAM" id="SSF52540">
    <property type="entry name" value="P-loop containing nucleoside triphosphate hydrolases"/>
    <property type="match status" value="1"/>
</dbReference>
<evidence type="ECO:0000313" key="5">
    <source>
        <dbReference type="EMBL" id="CTR07665.1"/>
    </source>
</evidence>
<name>A0A0K3CGI7_RHOTO</name>
<protein>
    <submittedName>
        <fullName evidence="5">BY PROTMAP: gi|472583156|gb|EMS20810.1| Dynamin related GTPase [Rhodosporidium toruloides NP11] gi|647397378|emb|CDR40354.1| RHTO0S05e02168g2_1 [Rhodosporidium toruloides]</fullName>
    </submittedName>
</protein>
<keyword evidence="6" id="KW-1185">Reference proteome</keyword>
<feature type="region of interest" description="Disordered" evidence="3">
    <location>
        <begin position="354"/>
        <end position="401"/>
    </location>
</feature>
<dbReference type="InterPro" id="IPR045063">
    <property type="entry name" value="Dynamin_N"/>
</dbReference>
<evidence type="ECO:0000256" key="2">
    <source>
        <dbReference type="ARBA" id="ARBA00023134"/>
    </source>
</evidence>
<dbReference type="GO" id="GO:0005525">
    <property type="term" value="F:GTP binding"/>
    <property type="evidence" value="ECO:0007669"/>
    <property type="project" value="InterPro"/>
</dbReference>
<dbReference type="PANTHER" id="PTHR11566">
    <property type="entry name" value="DYNAMIN"/>
    <property type="match status" value="1"/>
</dbReference>
<dbReference type="InterPro" id="IPR020850">
    <property type="entry name" value="GED_dom"/>
</dbReference>
<dbReference type="SMART" id="SM00053">
    <property type="entry name" value="DYNc"/>
    <property type="match status" value="1"/>
</dbReference>